<name>A0A517MC55_9BACT</name>
<reference evidence="1 2" key="1">
    <citation type="submission" date="2019-02" db="EMBL/GenBank/DDBJ databases">
        <title>Deep-cultivation of Planctomycetes and their phenomic and genomic characterization uncovers novel biology.</title>
        <authorList>
            <person name="Wiegand S."/>
            <person name="Jogler M."/>
            <person name="Boedeker C."/>
            <person name="Pinto D."/>
            <person name="Vollmers J."/>
            <person name="Rivas-Marin E."/>
            <person name="Kohn T."/>
            <person name="Peeters S.H."/>
            <person name="Heuer A."/>
            <person name="Rast P."/>
            <person name="Oberbeckmann S."/>
            <person name="Bunk B."/>
            <person name="Jeske O."/>
            <person name="Meyerdierks A."/>
            <person name="Storesund J.E."/>
            <person name="Kallscheuer N."/>
            <person name="Luecker S."/>
            <person name="Lage O.M."/>
            <person name="Pohl T."/>
            <person name="Merkel B.J."/>
            <person name="Hornburger P."/>
            <person name="Mueller R.-W."/>
            <person name="Bruemmer F."/>
            <person name="Labrenz M."/>
            <person name="Spormann A.M."/>
            <person name="Op den Camp H."/>
            <person name="Overmann J."/>
            <person name="Amann R."/>
            <person name="Jetten M.S.M."/>
            <person name="Mascher T."/>
            <person name="Medema M.H."/>
            <person name="Devos D.P."/>
            <person name="Kaster A.-K."/>
            <person name="Ovreas L."/>
            <person name="Rohde M."/>
            <person name="Galperin M.Y."/>
            <person name="Jogler C."/>
        </authorList>
    </citation>
    <scope>NUCLEOTIDE SEQUENCE [LARGE SCALE GENOMIC DNA]</scope>
    <source>
        <strain evidence="1 2">FF011L</strain>
    </source>
</reference>
<evidence type="ECO:0000313" key="2">
    <source>
        <dbReference type="Proteomes" id="UP000320672"/>
    </source>
</evidence>
<dbReference type="Proteomes" id="UP000320672">
    <property type="component" value="Chromosome"/>
</dbReference>
<gene>
    <name evidence="1" type="ORF">FF011L_12210</name>
</gene>
<proteinExistence type="predicted"/>
<evidence type="ECO:0008006" key="3">
    <source>
        <dbReference type="Google" id="ProtNLM"/>
    </source>
</evidence>
<keyword evidence="2" id="KW-1185">Reference proteome</keyword>
<dbReference type="KEGG" id="rml:FF011L_12210"/>
<protein>
    <recommendedName>
        <fullName evidence="3">DUF1788 domain-containing protein</fullName>
    </recommendedName>
</protein>
<organism evidence="1 2">
    <name type="scientific">Roseimaritima multifibrata</name>
    <dbReference type="NCBI Taxonomy" id="1930274"/>
    <lineage>
        <taxon>Bacteria</taxon>
        <taxon>Pseudomonadati</taxon>
        <taxon>Planctomycetota</taxon>
        <taxon>Planctomycetia</taxon>
        <taxon>Pirellulales</taxon>
        <taxon>Pirellulaceae</taxon>
        <taxon>Roseimaritima</taxon>
    </lineage>
</organism>
<dbReference type="InterPro" id="IPR014858">
    <property type="entry name" value="BrxB"/>
</dbReference>
<dbReference type="Pfam" id="PF08747">
    <property type="entry name" value="BrxB"/>
    <property type="match status" value="1"/>
</dbReference>
<dbReference type="AlphaFoldDB" id="A0A517MC55"/>
<accession>A0A517MC55</accession>
<dbReference type="OrthoDB" id="1093513at2"/>
<dbReference type="EMBL" id="CP036262">
    <property type="protein sequence ID" value="QDS92478.1"/>
    <property type="molecule type" value="Genomic_DNA"/>
</dbReference>
<evidence type="ECO:0000313" key="1">
    <source>
        <dbReference type="EMBL" id="QDS92478.1"/>
    </source>
</evidence>
<dbReference type="RefSeq" id="WP_145350725.1">
    <property type="nucleotide sequence ID" value="NZ_CP036262.1"/>
</dbReference>
<sequence length="203" mass="23693">MIRGLQTASIPERFEHIRKVICSQRFQRMEGIGNEVPFFVVPYCPTEENDMQGLQQMLMKRLKKDGIHIIEVNLYDLAKELSDELGDWDFWLEHEAEHSKDDLKEALQSLTDAETKLAPAIEAKIKDAEFEVMFLTGVGEVFPYIRSHTVLNNLQRVAKERPTIMFFPGDYSHSLEEGASLDLFGRLRDDKYYRAFNLYEREI</sequence>